<dbReference type="InterPro" id="IPR012093">
    <property type="entry name" value="Pirin"/>
</dbReference>
<evidence type="ECO:0000256" key="2">
    <source>
        <dbReference type="ARBA" id="ARBA00008416"/>
    </source>
</evidence>
<evidence type="ECO:0000256" key="4">
    <source>
        <dbReference type="RuleBase" id="RU003457"/>
    </source>
</evidence>
<protein>
    <recommendedName>
        <fullName evidence="10">Pirin-like protein</fullName>
    </recommendedName>
</protein>
<proteinExistence type="inferred from homology"/>
<dbReference type="AlphaFoldDB" id="A0A8T0WHW8"/>
<dbReference type="InterPro" id="IPR003829">
    <property type="entry name" value="Pirin_N_dom"/>
</dbReference>
<feature type="region of interest" description="Disordered" evidence="5">
    <location>
        <begin position="57"/>
        <end position="105"/>
    </location>
</feature>
<dbReference type="SUPFAM" id="SSF51182">
    <property type="entry name" value="RmlC-like cupins"/>
    <property type="match status" value="1"/>
</dbReference>
<dbReference type="InterPro" id="IPR011051">
    <property type="entry name" value="RmlC_Cupin_sf"/>
</dbReference>
<dbReference type="FunFam" id="2.60.120.10:FF:000055">
    <property type="entry name" value="pirin"/>
    <property type="match status" value="1"/>
</dbReference>
<name>A0A8T0WHW8_PANVG</name>
<keyword evidence="3" id="KW-0539">Nucleus</keyword>
<gene>
    <name evidence="8" type="ORF">PVAP13_2KG298195</name>
</gene>
<evidence type="ECO:0000256" key="1">
    <source>
        <dbReference type="ARBA" id="ARBA00004123"/>
    </source>
</evidence>
<dbReference type="Gene3D" id="2.60.120.10">
    <property type="entry name" value="Jelly Rolls"/>
    <property type="match status" value="2"/>
</dbReference>
<sequence length="420" mass="46825">MRRSRPEQGRPGEQRRQMRCAHGVLFFVSVLFLYYSRAQTGGGERGRENQRGELSLLTSGRNGIEPGSRAAAAGPLYKKRRQRQRRSHRRPSYSPTRYLTRVGGRRLEEPRRLEAGLEQQQQQQPAMEKPRQVVRKFLARPQHEGVGAVVRRSIGRFELRYFDPFLVLDEFSVSAPAGFPDHPHRGFETVTYMLEGAVTHEDFEGHRGTIKAGDVQWMTAGRGIVHSEMPAGPGTSRGLQLWVNLSSANKMVEPGYQEIQSKDIACTTADGVTVRVIAGHAMGARSPVRTRTPTMYLDFTVRPRAAARQPVPASWNAFAYVLEGEGVFGSERCAPAGAHHLLLLGPGDGVEVWNKSDGRPLRFLLIAGVPIGEPVAQLGPFVMNTEEEIDMTVDDFERYANGFEKARHWKSQAMVALGVE</sequence>
<comment type="caution">
    <text evidence="8">The sequence shown here is derived from an EMBL/GenBank/DDBJ whole genome shotgun (WGS) entry which is preliminary data.</text>
</comment>
<evidence type="ECO:0000259" key="7">
    <source>
        <dbReference type="Pfam" id="PF05726"/>
    </source>
</evidence>
<dbReference type="PANTHER" id="PTHR13903:SF23">
    <property type="entry name" value="OS09G0484800 PROTEIN"/>
    <property type="match status" value="1"/>
</dbReference>
<feature type="domain" description="Pirin N-terminal" evidence="6">
    <location>
        <begin position="150"/>
        <end position="243"/>
    </location>
</feature>
<reference evidence="8" key="1">
    <citation type="submission" date="2020-05" db="EMBL/GenBank/DDBJ databases">
        <title>WGS assembly of Panicum virgatum.</title>
        <authorList>
            <person name="Lovell J.T."/>
            <person name="Jenkins J."/>
            <person name="Shu S."/>
            <person name="Juenger T.E."/>
            <person name="Schmutz J."/>
        </authorList>
    </citation>
    <scope>NUCLEOTIDE SEQUENCE</scope>
    <source>
        <strain evidence="8">AP13</strain>
    </source>
</reference>
<evidence type="ECO:0000256" key="5">
    <source>
        <dbReference type="SAM" id="MobiDB-lite"/>
    </source>
</evidence>
<feature type="compositionally biased region" description="Basic residues" evidence="5">
    <location>
        <begin position="77"/>
        <end position="91"/>
    </location>
</feature>
<evidence type="ECO:0000313" key="9">
    <source>
        <dbReference type="Proteomes" id="UP000823388"/>
    </source>
</evidence>
<dbReference type="Pfam" id="PF05726">
    <property type="entry name" value="Pirin_C"/>
    <property type="match status" value="1"/>
</dbReference>
<feature type="domain" description="Pirin C-terminal" evidence="7">
    <location>
        <begin position="296"/>
        <end position="399"/>
    </location>
</feature>
<comment type="similarity">
    <text evidence="2 4">Belongs to the pirin family.</text>
</comment>
<dbReference type="CDD" id="cd02909">
    <property type="entry name" value="cupin_pirin_N"/>
    <property type="match status" value="1"/>
</dbReference>
<dbReference type="PANTHER" id="PTHR13903">
    <property type="entry name" value="PIRIN-RELATED"/>
    <property type="match status" value="1"/>
</dbReference>
<evidence type="ECO:0008006" key="10">
    <source>
        <dbReference type="Google" id="ProtNLM"/>
    </source>
</evidence>
<dbReference type="InterPro" id="IPR008778">
    <property type="entry name" value="Pirin_C_dom"/>
</dbReference>
<organism evidence="8 9">
    <name type="scientific">Panicum virgatum</name>
    <name type="common">Blackwell switchgrass</name>
    <dbReference type="NCBI Taxonomy" id="38727"/>
    <lineage>
        <taxon>Eukaryota</taxon>
        <taxon>Viridiplantae</taxon>
        <taxon>Streptophyta</taxon>
        <taxon>Embryophyta</taxon>
        <taxon>Tracheophyta</taxon>
        <taxon>Spermatophyta</taxon>
        <taxon>Magnoliopsida</taxon>
        <taxon>Liliopsida</taxon>
        <taxon>Poales</taxon>
        <taxon>Poaceae</taxon>
        <taxon>PACMAD clade</taxon>
        <taxon>Panicoideae</taxon>
        <taxon>Panicodae</taxon>
        <taxon>Paniceae</taxon>
        <taxon>Panicinae</taxon>
        <taxon>Panicum</taxon>
        <taxon>Panicum sect. Hiantes</taxon>
    </lineage>
</organism>
<dbReference type="CDD" id="cd02247">
    <property type="entry name" value="cupin_pirin_C"/>
    <property type="match status" value="1"/>
</dbReference>
<comment type="subcellular location">
    <subcellularLocation>
        <location evidence="1">Nucleus</location>
    </subcellularLocation>
</comment>
<dbReference type="EMBL" id="CM029039">
    <property type="protein sequence ID" value="KAG2644223.1"/>
    <property type="molecule type" value="Genomic_DNA"/>
</dbReference>
<evidence type="ECO:0000256" key="3">
    <source>
        <dbReference type="ARBA" id="ARBA00023242"/>
    </source>
</evidence>
<dbReference type="Pfam" id="PF02678">
    <property type="entry name" value="Pirin"/>
    <property type="match status" value="1"/>
</dbReference>
<dbReference type="GO" id="GO:0005634">
    <property type="term" value="C:nucleus"/>
    <property type="evidence" value="ECO:0007669"/>
    <property type="project" value="UniProtKB-SubCell"/>
</dbReference>
<dbReference type="InterPro" id="IPR014710">
    <property type="entry name" value="RmlC-like_jellyroll"/>
</dbReference>
<dbReference type="Proteomes" id="UP000823388">
    <property type="component" value="Chromosome 2K"/>
</dbReference>
<keyword evidence="9" id="KW-1185">Reference proteome</keyword>
<evidence type="ECO:0000313" key="8">
    <source>
        <dbReference type="EMBL" id="KAG2644223.1"/>
    </source>
</evidence>
<accession>A0A8T0WHW8</accession>
<evidence type="ECO:0000259" key="6">
    <source>
        <dbReference type="Pfam" id="PF02678"/>
    </source>
</evidence>